<dbReference type="InterPro" id="IPR038516">
    <property type="entry name" value="AAR2_N_sf"/>
</dbReference>
<evidence type="ECO:0000313" key="6">
    <source>
        <dbReference type="EMBL" id="VDN30554.1"/>
    </source>
</evidence>
<dbReference type="WBParaSite" id="GPUH_0001786501-mRNA-1">
    <property type="protein sequence ID" value="GPUH_0001786501-mRNA-1"/>
    <property type="gene ID" value="GPUH_0001786501"/>
</dbReference>
<dbReference type="InterPro" id="IPR007946">
    <property type="entry name" value="AAR2"/>
</dbReference>
<dbReference type="Gene3D" id="1.25.40.550">
    <property type="entry name" value="Aar2, C-terminal domain-like"/>
    <property type="match status" value="2"/>
</dbReference>
<gene>
    <name evidence="6" type="ORF">GPUH_LOCUS17842</name>
</gene>
<protein>
    <recommendedName>
        <fullName evidence="2">Protein AAR2 homolog</fullName>
    </recommendedName>
    <alternativeName>
        <fullName evidence="3">AAR2 splicing factor homolog</fullName>
    </alternativeName>
</protein>
<dbReference type="CDD" id="cd13777">
    <property type="entry name" value="Aar2_N"/>
    <property type="match status" value="1"/>
</dbReference>
<evidence type="ECO:0000256" key="2">
    <source>
        <dbReference type="ARBA" id="ARBA00016372"/>
    </source>
</evidence>
<organism evidence="8">
    <name type="scientific">Gongylonema pulchrum</name>
    <dbReference type="NCBI Taxonomy" id="637853"/>
    <lineage>
        <taxon>Eukaryota</taxon>
        <taxon>Metazoa</taxon>
        <taxon>Ecdysozoa</taxon>
        <taxon>Nematoda</taxon>
        <taxon>Chromadorea</taxon>
        <taxon>Rhabditida</taxon>
        <taxon>Spirurina</taxon>
        <taxon>Spiruromorpha</taxon>
        <taxon>Spiruroidea</taxon>
        <taxon>Gongylonematidae</taxon>
        <taxon>Gongylonema</taxon>
    </lineage>
</organism>
<evidence type="ECO:0000259" key="4">
    <source>
        <dbReference type="Pfam" id="PF05282"/>
    </source>
</evidence>
<dbReference type="Proteomes" id="UP000271098">
    <property type="component" value="Unassembled WGS sequence"/>
</dbReference>
<dbReference type="Gene3D" id="2.60.34.20">
    <property type="match status" value="1"/>
</dbReference>
<dbReference type="PANTHER" id="PTHR12689">
    <property type="entry name" value="A1 CISTRON SPLICING FACTOR AAR2-RELATED"/>
    <property type="match status" value="1"/>
</dbReference>
<evidence type="ECO:0000256" key="1">
    <source>
        <dbReference type="ARBA" id="ARBA00006281"/>
    </source>
</evidence>
<proteinExistence type="inferred from homology"/>
<evidence type="ECO:0000313" key="8">
    <source>
        <dbReference type="WBParaSite" id="GPUH_0001786501-mRNA-1"/>
    </source>
</evidence>
<accession>A0A183EA49</accession>
<dbReference type="GO" id="GO:0000244">
    <property type="term" value="P:spliceosomal tri-snRNP complex assembly"/>
    <property type="evidence" value="ECO:0007669"/>
    <property type="project" value="TreeGrafter"/>
</dbReference>
<evidence type="ECO:0000256" key="3">
    <source>
        <dbReference type="ARBA" id="ARBA00030625"/>
    </source>
</evidence>
<reference evidence="6 7" key="2">
    <citation type="submission" date="2018-11" db="EMBL/GenBank/DDBJ databases">
        <authorList>
            <consortium name="Pathogen Informatics"/>
        </authorList>
    </citation>
    <scope>NUCLEOTIDE SEQUENCE [LARGE SCALE GENOMIC DNA]</scope>
</reference>
<dbReference type="InterPro" id="IPR033648">
    <property type="entry name" value="AAR2_C"/>
</dbReference>
<evidence type="ECO:0000313" key="7">
    <source>
        <dbReference type="Proteomes" id="UP000271098"/>
    </source>
</evidence>
<dbReference type="OrthoDB" id="201752at2759"/>
<dbReference type="AlphaFoldDB" id="A0A183EA49"/>
<evidence type="ECO:0000259" key="5">
    <source>
        <dbReference type="Pfam" id="PF20981"/>
    </source>
</evidence>
<dbReference type="CDD" id="cd13778">
    <property type="entry name" value="Aar2_C"/>
    <property type="match status" value="1"/>
</dbReference>
<dbReference type="Pfam" id="PF20981">
    <property type="entry name" value="AAR2_1st"/>
    <property type="match status" value="1"/>
</dbReference>
<dbReference type="InterPro" id="IPR038514">
    <property type="entry name" value="AAR2_C_sf"/>
</dbReference>
<sequence length="253" mass="29387">MIPPGVHFIFFSVKGAPRIGFFHYFKESEVLLRKWEPSREDMVVEVTSTDEVAKVRSNLKSMDGEKTVQRLRPENQYGRITSQAELVTMETELMEREKKTVQRLRPENQYGRITSQAELVTMETEMMERESAVANTGRSSVDRTWQLDELLNTVDGQWSEVLGELQFAFVCFLMGQELYLALLPVLHFQLKECPEDFFVDIVSRDNFLTTTLAYLFGSIADCKEATSALKEKSKKFKNFLTKRFKWNFDVSDE</sequence>
<name>A0A183EA49_9BILA</name>
<dbReference type="Pfam" id="PF05282">
    <property type="entry name" value="AAR2"/>
    <property type="match status" value="1"/>
</dbReference>
<feature type="domain" description="AAR2 N-terminal" evidence="5">
    <location>
        <begin position="1"/>
        <end position="71"/>
    </location>
</feature>
<feature type="domain" description="AAR2 C-terminal" evidence="4">
    <location>
        <begin position="177"/>
        <end position="249"/>
    </location>
</feature>
<dbReference type="InterPro" id="IPR033647">
    <property type="entry name" value="Aar2_N"/>
</dbReference>
<reference evidence="8" key="1">
    <citation type="submission" date="2016-06" db="UniProtKB">
        <authorList>
            <consortium name="WormBaseParasite"/>
        </authorList>
    </citation>
    <scope>IDENTIFICATION</scope>
</reference>
<dbReference type="PANTHER" id="PTHR12689:SF4">
    <property type="entry name" value="PROTEIN AAR2 HOMOLOG"/>
    <property type="match status" value="1"/>
</dbReference>
<dbReference type="EMBL" id="UYRT01085770">
    <property type="protein sequence ID" value="VDN30554.1"/>
    <property type="molecule type" value="Genomic_DNA"/>
</dbReference>
<comment type="similarity">
    <text evidence="1">Belongs to the AAR2 family.</text>
</comment>
<keyword evidence="7" id="KW-1185">Reference proteome</keyword>